<dbReference type="InterPro" id="IPR000425">
    <property type="entry name" value="MIP"/>
</dbReference>
<keyword evidence="7 9" id="KW-0472">Membrane</keyword>
<dbReference type="InterPro" id="IPR023271">
    <property type="entry name" value="Aquaporin-like"/>
</dbReference>
<comment type="similarity">
    <text evidence="2 8">Belongs to the MIP/aquaporin (TC 1.A.8) family.</text>
</comment>
<feature type="transmembrane region" description="Helical" evidence="9">
    <location>
        <begin position="227"/>
        <end position="247"/>
    </location>
</feature>
<dbReference type="PANTHER" id="PTHR19139:SF199">
    <property type="entry name" value="MIP17260P"/>
    <property type="match status" value="1"/>
</dbReference>
<dbReference type="Pfam" id="PF00230">
    <property type="entry name" value="MIP"/>
    <property type="match status" value="1"/>
</dbReference>
<feature type="transmembrane region" description="Helical" evidence="9">
    <location>
        <begin position="110"/>
        <end position="133"/>
    </location>
</feature>
<evidence type="ECO:0000256" key="4">
    <source>
        <dbReference type="ARBA" id="ARBA00022475"/>
    </source>
</evidence>
<dbReference type="CDD" id="cd00333">
    <property type="entry name" value="MIP"/>
    <property type="match status" value="1"/>
</dbReference>
<evidence type="ECO:0000256" key="2">
    <source>
        <dbReference type="ARBA" id="ARBA00006175"/>
    </source>
</evidence>
<evidence type="ECO:0008006" key="12">
    <source>
        <dbReference type="Google" id="ProtNLM"/>
    </source>
</evidence>
<evidence type="ECO:0000256" key="7">
    <source>
        <dbReference type="ARBA" id="ARBA00023136"/>
    </source>
</evidence>
<evidence type="ECO:0000256" key="5">
    <source>
        <dbReference type="ARBA" id="ARBA00022692"/>
    </source>
</evidence>
<dbReference type="Pfam" id="PF06348">
    <property type="entry name" value="DUF1059"/>
    <property type="match status" value="1"/>
</dbReference>
<feature type="transmembrane region" description="Helical" evidence="9">
    <location>
        <begin position="200"/>
        <end position="220"/>
    </location>
</feature>
<dbReference type="Gene3D" id="1.20.1080.10">
    <property type="entry name" value="Glycerol uptake facilitator protein"/>
    <property type="match status" value="1"/>
</dbReference>
<sequence length="313" mass="31682">MRKVADCRRLDGDDACTLTIAGEPDEVVRAAVEHVVTAHGHADTPELRAQIQGVLKDGAGGRSGTADSKAVAGAYLGELVGTFILVFTIIATVTAAGLRHPTAGSPYGSLSIALANGVALAALVGGLGHISGAHLNPAVTMALAAIRRFSWRHVPGYVAAQMLGGILAALATWAIRGNAARTITHLGATNPQPGVSDGRALLVEILITFVLVLVVTAAATDDRFPTVLAPLVIGLALAAAVFIGGPSDGAAVNPARGLGPMIVSGSFGGWWVSLVGPVIGGVLAAVLYDRVIRKGAPAPVQPTQVGGLRPERP</sequence>
<dbReference type="PROSITE" id="PS00221">
    <property type="entry name" value="MIP"/>
    <property type="match status" value="1"/>
</dbReference>
<dbReference type="InterPro" id="IPR009409">
    <property type="entry name" value="DUF1059"/>
</dbReference>
<feature type="transmembrane region" description="Helical" evidence="9">
    <location>
        <begin position="267"/>
        <end position="288"/>
    </location>
</feature>
<organism evidence="10 11">
    <name type="scientific">Actinoallomurus iriomotensis</name>
    <dbReference type="NCBI Taxonomy" id="478107"/>
    <lineage>
        <taxon>Bacteria</taxon>
        <taxon>Bacillati</taxon>
        <taxon>Actinomycetota</taxon>
        <taxon>Actinomycetes</taxon>
        <taxon>Streptosporangiales</taxon>
        <taxon>Thermomonosporaceae</taxon>
        <taxon>Actinoallomurus</taxon>
    </lineage>
</organism>
<dbReference type="PANTHER" id="PTHR19139">
    <property type="entry name" value="AQUAPORIN TRANSPORTER"/>
    <property type="match status" value="1"/>
</dbReference>
<feature type="transmembrane region" description="Helical" evidence="9">
    <location>
        <begin position="79"/>
        <end position="98"/>
    </location>
</feature>
<keyword evidence="11" id="KW-1185">Reference proteome</keyword>
<keyword evidence="6 9" id="KW-1133">Transmembrane helix</keyword>
<feature type="transmembrane region" description="Helical" evidence="9">
    <location>
        <begin position="154"/>
        <end position="175"/>
    </location>
</feature>
<dbReference type="InterPro" id="IPR034294">
    <property type="entry name" value="Aquaporin_transptr"/>
</dbReference>
<dbReference type="SUPFAM" id="SSF81338">
    <property type="entry name" value="Aquaporin-like"/>
    <property type="match status" value="1"/>
</dbReference>
<dbReference type="Proteomes" id="UP001165074">
    <property type="component" value="Unassembled WGS sequence"/>
</dbReference>
<dbReference type="EMBL" id="BSTK01000004">
    <property type="protein sequence ID" value="GLY85032.1"/>
    <property type="molecule type" value="Genomic_DNA"/>
</dbReference>
<dbReference type="GO" id="GO:0005886">
    <property type="term" value="C:plasma membrane"/>
    <property type="evidence" value="ECO:0007669"/>
    <property type="project" value="UniProtKB-SubCell"/>
</dbReference>
<keyword evidence="3 8" id="KW-0813">Transport</keyword>
<accession>A0A9W6S3D7</accession>
<dbReference type="RefSeq" id="WP_285571555.1">
    <property type="nucleotide sequence ID" value="NZ_BSTK01000004.1"/>
</dbReference>
<dbReference type="GO" id="GO:0015250">
    <property type="term" value="F:water channel activity"/>
    <property type="evidence" value="ECO:0007669"/>
    <property type="project" value="TreeGrafter"/>
</dbReference>
<dbReference type="InterPro" id="IPR022357">
    <property type="entry name" value="MIP_CS"/>
</dbReference>
<keyword evidence="5 8" id="KW-0812">Transmembrane</keyword>
<evidence type="ECO:0000256" key="3">
    <source>
        <dbReference type="ARBA" id="ARBA00022448"/>
    </source>
</evidence>
<comment type="caution">
    <text evidence="10">The sequence shown here is derived from an EMBL/GenBank/DDBJ whole genome shotgun (WGS) entry which is preliminary data.</text>
</comment>
<dbReference type="PRINTS" id="PR00783">
    <property type="entry name" value="MINTRINSICP"/>
</dbReference>
<evidence type="ECO:0000256" key="6">
    <source>
        <dbReference type="ARBA" id="ARBA00022989"/>
    </source>
</evidence>
<proteinExistence type="inferred from homology"/>
<reference evidence="10" key="1">
    <citation type="submission" date="2023-03" db="EMBL/GenBank/DDBJ databases">
        <title>Actinoallomurus iriomotensis NBRC 103684.</title>
        <authorList>
            <person name="Ichikawa N."/>
            <person name="Sato H."/>
            <person name="Tonouchi N."/>
        </authorList>
    </citation>
    <scope>NUCLEOTIDE SEQUENCE</scope>
    <source>
        <strain evidence="10">NBRC 103684</strain>
    </source>
</reference>
<protein>
    <recommendedName>
        <fullName evidence="12">Aquaporin</fullName>
    </recommendedName>
</protein>
<name>A0A9W6S3D7_9ACTN</name>
<evidence type="ECO:0000256" key="1">
    <source>
        <dbReference type="ARBA" id="ARBA00004651"/>
    </source>
</evidence>
<comment type="subcellular location">
    <subcellularLocation>
        <location evidence="1">Cell membrane</location>
        <topology evidence="1">Multi-pass membrane protein</topology>
    </subcellularLocation>
</comment>
<evidence type="ECO:0000256" key="9">
    <source>
        <dbReference type="SAM" id="Phobius"/>
    </source>
</evidence>
<gene>
    <name evidence="10" type="ORF">Airi02_029610</name>
</gene>
<keyword evidence="4" id="KW-1003">Cell membrane</keyword>
<evidence type="ECO:0000256" key="8">
    <source>
        <dbReference type="RuleBase" id="RU000477"/>
    </source>
</evidence>
<evidence type="ECO:0000313" key="11">
    <source>
        <dbReference type="Proteomes" id="UP001165074"/>
    </source>
</evidence>
<evidence type="ECO:0000313" key="10">
    <source>
        <dbReference type="EMBL" id="GLY85032.1"/>
    </source>
</evidence>
<dbReference type="AlphaFoldDB" id="A0A9W6S3D7"/>